<dbReference type="EMBL" id="FNJI01000052">
    <property type="protein sequence ID" value="SDP78604.1"/>
    <property type="molecule type" value="Genomic_DNA"/>
</dbReference>
<evidence type="ECO:0000256" key="2">
    <source>
        <dbReference type="SAM" id="Phobius"/>
    </source>
</evidence>
<name>A0A1H0VJV5_9BACT</name>
<proteinExistence type="predicted"/>
<feature type="transmembrane region" description="Helical" evidence="2">
    <location>
        <begin position="12"/>
        <end position="31"/>
    </location>
</feature>
<gene>
    <name evidence="3" type="ORF">SAMN05660330_04104</name>
</gene>
<keyword evidence="2" id="KW-1133">Transmembrane helix</keyword>
<evidence type="ECO:0000313" key="3">
    <source>
        <dbReference type="EMBL" id="SDP78604.1"/>
    </source>
</evidence>
<sequence>MVNKYRKTMCYAVVPLGFIWIVIMLTMSWPMQARGGGATKNDWSSNYGFSSATSKSVALTQADLIKKGESDYYDELGKSTTNIGVMNTYDQQGIFNNVENQMGEMNLSDAYTESTSIGSQNNSSTDIANSGTGTIDVTNASDSAGDLDSSVSLEKWSE</sequence>
<protein>
    <submittedName>
        <fullName evidence="3">Uncharacterized protein</fullName>
    </submittedName>
</protein>
<keyword evidence="2" id="KW-0812">Transmembrane</keyword>
<keyword evidence="4" id="KW-1185">Reference proteome</keyword>
<organism evidence="3 4">
    <name type="scientific">Desulforhopalus singaporensis</name>
    <dbReference type="NCBI Taxonomy" id="91360"/>
    <lineage>
        <taxon>Bacteria</taxon>
        <taxon>Pseudomonadati</taxon>
        <taxon>Thermodesulfobacteriota</taxon>
        <taxon>Desulfobulbia</taxon>
        <taxon>Desulfobulbales</taxon>
        <taxon>Desulfocapsaceae</taxon>
        <taxon>Desulforhopalus</taxon>
    </lineage>
</organism>
<dbReference type="Proteomes" id="UP000199073">
    <property type="component" value="Unassembled WGS sequence"/>
</dbReference>
<evidence type="ECO:0000256" key="1">
    <source>
        <dbReference type="SAM" id="MobiDB-lite"/>
    </source>
</evidence>
<dbReference type="RefSeq" id="WP_143005583.1">
    <property type="nucleotide sequence ID" value="NZ_FNJI01000052.1"/>
</dbReference>
<feature type="compositionally biased region" description="Polar residues" evidence="1">
    <location>
        <begin position="112"/>
        <end position="142"/>
    </location>
</feature>
<dbReference type="STRING" id="91360.SAMN05660330_04104"/>
<keyword evidence="2" id="KW-0472">Membrane</keyword>
<feature type="region of interest" description="Disordered" evidence="1">
    <location>
        <begin position="112"/>
        <end position="158"/>
    </location>
</feature>
<evidence type="ECO:0000313" key="4">
    <source>
        <dbReference type="Proteomes" id="UP000199073"/>
    </source>
</evidence>
<accession>A0A1H0VJV5</accession>
<dbReference type="AlphaFoldDB" id="A0A1H0VJV5"/>
<reference evidence="3 4" key="1">
    <citation type="submission" date="2016-10" db="EMBL/GenBank/DDBJ databases">
        <authorList>
            <person name="de Groot N.N."/>
        </authorList>
    </citation>
    <scope>NUCLEOTIDE SEQUENCE [LARGE SCALE GENOMIC DNA]</scope>
    <source>
        <strain evidence="3 4">DSM 12130</strain>
    </source>
</reference>